<dbReference type="AlphaFoldDB" id="G3NA79"/>
<dbReference type="PANTHER" id="PTHR46484:SF7">
    <property type="entry name" value="MYELIN-ASSOCIATED GLYCOPROTEIN-LIKE-RELATED"/>
    <property type="match status" value="1"/>
</dbReference>
<dbReference type="STRING" id="69293.ENSGACP00000002222"/>
<feature type="chain" id="PRO_5044028069" description="Ig-like domain-containing protein" evidence="2">
    <location>
        <begin position="23"/>
        <end position="404"/>
    </location>
</feature>
<dbReference type="InterPro" id="IPR003599">
    <property type="entry name" value="Ig_sub"/>
</dbReference>
<keyword evidence="2" id="KW-0732">Signal</keyword>
<protein>
    <recommendedName>
        <fullName evidence="3">Ig-like domain-containing protein</fullName>
    </recommendedName>
</protein>
<dbReference type="Proteomes" id="UP000007635">
    <property type="component" value="Unassembled WGS sequence"/>
</dbReference>
<feature type="transmembrane region" description="Helical" evidence="1">
    <location>
        <begin position="313"/>
        <end position="335"/>
    </location>
</feature>
<evidence type="ECO:0000259" key="3">
    <source>
        <dbReference type="PROSITE" id="PS50835"/>
    </source>
</evidence>
<feature type="domain" description="Ig-like" evidence="3">
    <location>
        <begin position="140"/>
        <end position="218"/>
    </location>
</feature>
<keyword evidence="1" id="KW-0812">Transmembrane</keyword>
<dbReference type="InterPro" id="IPR013106">
    <property type="entry name" value="Ig_V-set"/>
</dbReference>
<evidence type="ECO:0000313" key="5">
    <source>
        <dbReference type="Proteomes" id="UP000007635"/>
    </source>
</evidence>
<organism evidence="4 5">
    <name type="scientific">Gasterosteus aculeatus aculeatus</name>
    <name type="common">three-spined stickleback</name>
    <dbReference type="NCBI Taxonomy" id="481459"/>
    <lineage>
        <taxon>Eukaryota</taxon>
        <taxon>Metazoa</taxon>
        <taxon>Chordata</taxon>
        <taxon>Craniata</taxon>
        <taxon>Vertebrata</taxon>
        <taxon>Euteleostomi</taxon>
        <taxon>Actinopterygii</taxon>
        <taxon>Neopterygii</taxon>
        <taxon>Teleostei</taxon>
        <taxon>Neoteleostei</taxon>
        <taxon>Acanthomorphata</taxon>
        <taxon>Eupercaria</taxon>
        <taxon>Perciformes</taxon>
        <taxon>Cottioidei</taxon>
        <taxon>Gasterosteales</taxon>
        <taxon>Gasterosteidae</taxon>
        <taxon>Gasterosteus</taxon>
    </lineage>
</organism>
<dbReference type="SMART" id="SM00409">
    <property type="entry name" value="IG"/>
    <property type="match status" value="2"/>
</dbReference>
<dbReference type="Ensembl" id="ENSGACT00000002228.2">
    <property type="protein sequence ID" value="ENSGACP00000002222.2"/>
    <property type="gene ID" value="ENSGACG00000026785.1"/>
</dbReference>
<dbReference type="PANTHER" id="PTHR46484">
    <property type="entry name" value="SI:CH211-171H4.5-RELATED"/>
    <property type="match status" value="1"/>
</dbReference>
<dbReference type="SUPFAM" id="SSF48726">
    <property type="entry name" value="Immunoglobulin"/>
    <property type="match status" value="2"/>
</dbReference>
<dbReference type="InterPro" id="IPR013783">
    <property type="entry name" value="Ig-like_fold"/>
</dbReference>
<keyword evidence="1" id="KW-0472">Membrane</keyword>
<reference evidence="4 5" key="1">
    <citation type="journal article" date="2021" name="G3 (Bethesda)">
        <title>Improved contiguity of the threespine stickleback genome using long-read sequencing.</title>
        <authorList>
            <person name="Nath S."/>
            <person name="Shaw D.E."/>
            <person name="White M.A."/>
        </authorList>
    </citation>
    <scope>NUCLEOTIDE SEQUENCE [LARGE SCALE GENOMIC DNA]</scope>
    <source>
        <strain evidence="4 5">Lake Benthic</strain>
    </source>
</reference>
<dbReference type="InParanoid" id="G3NA79"/>
<sequence>MDSVKWPMLFVCLCFRVTQTEASSWKVKVPSSVKGLPGSCVFIPCSFNYPDTDIRITEFLGMWFIAGGSSIIYHPDESKMIKEFQGRTELLGDVRQKNCSLKIDPLKSSDSGPFFFRIEMKGYDNGSYTEQTSITMMNAPVNVNVEHKSDVTEGEAVPLSCSCDAHPPASYQWHDETGAKLHDGNVYKLPNVSRHTGALFCTAINDIGQRKSNPVLLNVLYMPEIKTVSSCSSEAHMVKCVCIAESRPVSMIHFVLPDRVLPRVKVEQHGTVTIGTLHAEFGSSCVVLCVANNTLGNANITLSLPVNSTMQNLYIVIASGAAGILVTVLIAVSVFKKCKGKSANAQTRHIVPEKTDKDVALPHCSATKRKEKRYEDVHSADIFDNDHVYGNMETDCGDAIYANM</sequence>
<dbReference type="Gene3D" id="2.60.40.10">
    <property type="entry name" value="Immunoglobulins"/>
    <property type="match status" value="2"/>
</dbReference>
<keyword evidence="5" id="KW-1185">Reference proteome</keyword>
<name>G3NA79_GASAC</name>
<evidence type="ECO:0000256" key="2">
    <source>
        <dbReference type="SAM" id="SignalP"/>
    </source>
</evidence>
<dbReference type="Pfam" id="PF13895">
    <property type="entry name" value="Ig_2"/>
    <property type="match status" value="1"/>
</dbReference>
<dbReference type="Bgee" id="ENSGACG00000001707">
    <property type="expression patterns" value="Expressed in spleen and 13 other cell types or tissues"/>
</dbReference>
<evidence type="ECO:0000313" key="4">
    <source>
        <dbReference type="Ensembl" id="ENSGACP00000002222.2"/>
    </source>
</evidence>
<dbReference type="PROSITE" id="PS50835">
    <property type="entry name" value="IG_LIKE"/>
    <property type="match status" value="1"/>
</dbReference>
<dbReference type="Pfam" id="PF07686">
    <property type="entry name" value="V-set"/>
    <property type="match status" value="1"/>
</dbReference>
<keyword evidence="1" id="KW-1133">Transmembrane helix</keyword>
<dbReference type="InterPro" id="IPR036179">
    <property type="entry name" value="Ig-like_dom_sf"/>
</dbReference>
<proteinExistence type="predicted"/>
<reference evidence="4" key="2">
    <citation type="submission" date="2025-08" db="UniProtKB">
        <authorList>
            <consortium name="Ensembl"/>
        </authorList>
    </citation>
    <scope>IDENTIFICATION</scope>
</reference>
<dbReference type="GeneTree" id="ENSGT01150000286924"/>
<accession>G3NA79</accession>
<reference evidence="4" key="3">
    <citation type="submission" date="2025-09" db="UniProtKB">
        <authorList>
            <consortium name="Ensembl"/>
        </authorList>
    </citation>
    <scope>IDENTIFICATION</scope>
</reference>
<feature type="signal peptide" evidence="2">
    <location>
        <begin position="1"/>
        <end position="22"/>
    </location>
</feature>
<dbReference type="InterPro" id="IPR007110">
    <property type="entry name" value="Ig-like_dom"/>
</dbReference>
<evidence type="ECO:0000256" key="1">
    <source>
        <dbReference type="SAM" id="Phobius"/>
    </source>
</evidence>